<comment type="caution">
    <text evidence="2">The sequence shown here is derived from an EMBL/GenBank/DDBJ whole genome shotgun (WGS) entry which is preliminary data.</text>
</comment>
<dbReference type="Pfam" id="PF07045">
    <property type="entry name" value="DUF1330"/>
    <property type="match status" value="1"/>
</dbReference>
<dbReference type="AlphaFoldDB" id="A0A7K1L522"/>
<organism evidence="2 3">
    <name type="scientific">Actinomadura litoris</name>
    <dbReference type="NCBI Taxonomy" id="2678616"/>
    <lineage>
        <taxon>Bacteria</taxon>
        <taxon>Bacillati</taxon>
        <taxon>Actinomycetota</taxon>
        <taxon>Actinomycetes</taxon>
        <taxon>Streptosporangiales</taxon>
        <taxon>Thermomonosporaceae</taxon>
        <taxon>Actinomadura</taxon>
    </lineage>
</organism>
<sequence>MPAYMLAHLRKAGKPHPEVLEYLERIQSALDPFSGRFLVHGAEVDVREGEWPGDVVLVEFPSLRHARDFYGSDAYQAILPLRREHLEGDLIIVEGVEPGHDSAAMAAEIRRATAESPR</sequence>
<feature type="domain" description="DUF1330" evidence="1">
    <location>
        <begin position="2"/>
        <end position="96"/>
    </location>
</feature>
<dbReference type="Proteomes" id="UP000432015">
    <property type="component" value="Unassembled WGS sequence"/>
</dbReference>
<dbReference type="InterPro" id="IPR011008">
    <property type="entry name" value="Dimeric_a/b-barrel"/>
</dbReference>
<dbReference type="InterPro" id="IPR010753">
    <property type="entry name" value="DUF1330"/>
</dbReference>
<gene>
    <name evidence="2" type="ORF">GNZ18_23455</name>
</gene>
<dbReference type="SUPFAM" id="SSF54909">
    <property type="entry name" value="Dimeric alpha+beta barrel"/>
    <property type="match status" value="1"/>
</dbReference>
<name>A0A7K1L522_9ACTN</name>
<dbReference type="EMBL" id="WOFH01000008">
    <property type="protein sequence ID" value="MUN39532.1"/>
    <property type="molecule type" value="Genomic_DNA"/>
</dbReference>
<proteinExistence type="predicted"/>
<evidence type="ECO:0000259" key="1">
    <source>
        <dbReference type="Pfam" id="PF07045"/>
    </source>
</evidence>
<protein>
    <submittedName>
        <fullName evidence="2">DUF1330 domain-containing protein</fullName>
    </submittedName>
</protein>
<dbReference type="RefSeq" id="WP_156218679.1">
    <property type="nucleotide sequence ID" value="NZ_WOFH01000008.1"/>
</dbReference>
<dbReference type="PANTHER" id="PTHR41521">
    <property type="match status" value="1"/>
</dbReference>
<dbReference type="Gene3D" id="3.30.70.100">
    <property type="match status" value="1"/>
</dbReference>
<accession>A0A7K1L522</accession>
<reference evidence="2 3" key="1">
    <citation type="submission" date="2019-11" db="EMBL/GenBank/DDBJ databases">
        <authorList>
            <person name="Cao P."/>
        </authorList>
    </citation>
    <scope>NUCLEOTIDE SEQUENCE [LARGE SCALE GENOMIC DNA]</scope>
    <source>
        <strain evidence="2 3">NEAU-AAG5</strain>
    </source>
</reference>
<evidence type="ECO:0000313" key="3">
    <source>
        <dbReference type="Proteomes" id="UP000432015"/>
    </source>
</evidence>
<evidence type="ECO:0000313" key="2">
    <source>
        <dbReference type="EMBL" id="MUN39532.1"/>
    </source>
</evidence>
<dbReference type="PANTHER" id="PTHR41521:SF4">
    <property type="entry name" value="BLR0684 PROTEIN"/>
    <property type="match status" value="1"/>
</dbReference>
<keyword evidence="3" id="KW-1185">Reference proteome</keyword>